<evidence type="ECO:0000256" key="8">
    <source>
        <dbReference type="SAM" id="MobiDB-lite"/>
    </source>
</evidence>
<name>A0A1H6DHT5_9ACTN</name>
<evidence type="ECO:0000313" key="10">
    <source>
        <dbReference type="EMBL" id="SEG84780.1"/>
    </source>
</evidence>
<feature type="transmembrane region" description="Helical" evidence="7">
    <location>
        <begin position="17"/>
        <end position="35"/>
    </location>
</feature>
<gene>
    <name evidence="10" type="ORF">SAMN04489712_11767</name>
</gene>
<organism evidence="10 11">
    <name type="scientific">Thermomonospora echinospora</name>
    <dbReference type="NCBI Taxonomy" id="1992"/>
    <lineage>
        <taxon>Bacteria</taxon>
        <taxon>Bacillati</taxon>
        <taxon>Actinomycetota</taxon>
        <taxon>Actinomycetes</taxon>
        <taxon>Streptosporangiales</taxon>
        <taxon>Thermomonosporaceae</taxon>
        <taxon>Thermomonospora</taxon>
    </lineage>
</organism>
<dbReference type="PANTHER" id="PTHR30353">
    <property type="entry name" value="INNER MEMBRANE PROTEIN DEDA-RELATED"/>
    <property type="match status" value="1"/>
</dbReference>
<feature type="transmembrane region" description="Helical" evidence="7">
    <location>
        <begin position="55"/>
        <end position="76"/>
    </location>
</feature>
<protein>
    <submittedName>
        <fullName evidence="10">Membrane protein DedA, SNARE-associated domain</fullName>
    </submittedName>
</protein>
<dbReference type="PANTHER" id="PTHR30353:SF0">
    <property type="entry name" value="TRANSMEMBRANE PROTEIN"/>
    <property type="match status" value="1"/>
</dbReference>
<dbReference type="GO" id="GO:0005886">
    <property type="term" value="C:plasma membrane"/>
    <property type="evidence" value="ECO:0007669"/>
    <property type="project" value="UniProtKB-SubCell"/>
</dbReference>
<proteinExistence type="inferred from homology"/>
<dbReference type="InterPro" id="IPR032818">
    <property type="entry name" value="DedA-like"/>
</dbReference>
<evidence type="ECO:0000313" key="11">
    <source>
        <dbReference type="Proteomes" id="UP000236723"/>
    </source>
</evidence>
<feature type="transmembrane region" description="Helical" evidence="7">
    <location>
        <begin position="138"/>
        <end position="160"/>
    </location>
</feature>
<evidence type="ECO:0000259" key="9">
    <source>
        <dbReference type="Pfam" id="PF09335"/>
    </source>
</evidence>
<evidence type="ECO:0000256" key="4">
    <source>
        <dbReference type="ARBA" id="ARBA00022692"/>
    </source>
</evidence>
<keyword evidence="4 7" id="KW-0812">Transmembrane</keyword>
<dbReference type="Pfam" id="PF09335">
    <property type="entry name" value="VTT_dom"/>
    <property type="match status" value="1"/>
</dbReference>
<keyword evidence="11" id="KW-1185">Reference proteome</keyword>
<accession>A0A1H6DHT5</accession>
<keyword evidence="3 7" id="KW-1003">Cell membrane</keyword>
<dbReference type="AlphaFoldDB" id="A0A1H6DHT5"/>
<comment type="subcellular location">
    <subcellularLocation>
        <location evidence="1 7">Cell membrane</location>
        <topology evidence="1 7">Multi-pass membrane protein</topology>
    </subcellularLocation>
</comment>
<dbReference type="EMBL" id="FNVO01000017">
    <property type="protein sequence ID" value="SEG84780.1"/>
    <property type="molecule type" value="Genomic_DNA"/>
</dbReference>
<dbReference type="Proteomes" id="UP000236723">
    <property type="component" value="Unassembled WGS sequence"/>
</dbReference>
<evidence type="ECO:0000256" key="3">
    <source>
        <dbReference type="ARBA" id="ARBA00022475"/>
    </source>
</evidence>
<feature type="domain" description="VTT" evidence="9">
    <location>
        <begin position="35"/>
        <end position="159"/>
    </location>
</feature>
<evidence type="ECO:0000256" key="7">
    <source>
        <dbReference type="RuleBase" id="RU367016"/>
    </source>
</evidence>
<feature type="transmembrane region" description="Helical" evidence="7">
    <location>
        <begin position="172"/>
        <end position="194"/>
    </location>
</feature>
<evidence type="ECO:0000256" key="1">
    <source>
        <dbReference type="ARBA" id="ARBA00004651"/>
    </source>
</evidence>
<evidence type="ECO:0000256" key="6">
    <source>
        <dbReference type="ARBA" id="ARBA00023136"/>
    </source>
</evidence>
<feature type="region of interest" description="Disordered" evidence="8">
    <location>
        <begin position="234"/>
        <end position="256"/>
    </location>
</feature>
<sequence>MIDQVLEGLRGAVTSPWFYAALLAFACVDAFFPAVPSESLVIMAGVYAASGEPNLVGVVACAAAGAFVGDHVAFWMGRSSRGRVSRWRRRTRRGRALERAERTLRRRGGLVLVVARYVPGGRTAVTVTMGAVGYPARLFVVFAAVAAVSWAWYAALAGYVGGRAFEEDPVRGLLVGFGLAVGITAGVESARFAWSRRAGRAGRGARRGATPLPAGTARDGADAAGGVGCAGTLRSRPASTRSIRSCPRFGDLRPRS</sequence>
<comment type="similarity">
    <text evidence="2 7">Belongs to the DedA family.</text>
</comment>
<reference evidence="11" key="1">
    <citation type="submission" date="2016-10" db="EMBL/GenBank/DDBJ databases">
        <authorList>
            <person name="Varghese N."/>
            <person name="Submissions S."/>
        </authorList>
    </citation>
    <scope>NUCLEOTIDE SEQUENCE [LARGE SCALE GENOMIC DNA]</scope>
    <source>
        <strain evidence="11">DSM 43163</strain>
    </source>
</reference>
<evidence type="ECO:0000256" key="5">
    <source>
        <dbReference type="ARBA" id="ARBA00022989"/>
    </source>
</evidence>
<dbReference type="OrthoDB" id="162303at2"/>
<evidence type="ECO:0000256" key="2">
    <source>
        <dbReference type="ARBA" id="ARBA00010792"/>
    </source>
</evidence>
<dbReference type="InterPro" id="IPR032816">
    <property type="entry name" value="VTT_dom"/>
</dbReference>
<keyword evidence="6 7" id="KW-0472">Membrane</keyword>
<dbReference type="RefSeq" id="WP_103942454.1">
    <property type="nucleotide sequence ID" value="NZ_FNVO01000017.1"/>
</dbReference>
<keyword evidence="5 7" id="KW-1133">Transmembrane helix</keyword>